<evidence type="ECO:0000256" key="5">
    <source>
        <dbReference type="RuleBase" id="RU004208"/>
    </source>
</evidence>
<dbReference type="NCBIfam" id="TIGR01126">
    <property type="entry name" value="pdi_dom"/>
    <property type="match status" value="1"/>
</dbReference>
<dbReference type="AlphaFoldDB" id="A0A9P0FM71"/>
<dbReference type="InterPro" id="IPR036249">
    <property type="entry name" value="Thioredoxin-like_sf"/>
</dbReference>
<accession>A0A9P0FM71</accession>
<evidence type="ECO:0000256" key="2">
    <source>
        <dbReference type="ARBA" id="ARBA00022729"/>
    </source>
</evidence>
<feature type="domain" description="Thioredoxin" evidence="8">
    <location>
        <begin position="94"/>
        <end position="255"/>
    </location>
</feature>
<dbReference type="PROSITE" id="PS51352">
    <property type="entry name" value="THIOREDOXIN_2"/>
    <property type="match status" value="4"/>
</dbReference>
<organism evidence="9 10">
    <name type="scientific">Brassicogethes aeneus</name>
    <name type="common">Rape pollen beetle</name>
    <name type="synonym">Meligethes aeneus</name>
    <dbReference type="NCBI Taxonomy" id="1431903"/>
    <lineage>
        <taxon>Eukaryota</taxon>
        <taxon>Metazoa</taxon>
        <taxon>Ecdysozoa</taxon>
        <taxon>Arthropoda</taxon>
        <taxon>Hexapoda</taxon>
        <taxon>Insecta</taxon>
        <taxon>Pterygota</taxon>
        <taxon>Neoptera</taxon>
        <taxon>Endopterygota</taxon>
        <taxon>Coleoptera</taxon>
        <taxon>Polyphaga</taxon>
        <taxon>Cucujiformia</taxon>
        <taxon>Nitidulidae</taxon>
        <taxon>Meligethinae</taxon>
        <taxon>Brassicogethes</taxon>
    </lineage>
</organism>
<evidence type="ECO:0000256" key="1">
    <source>
        <dbReference type="ARBA" id="ARBA00006347"/>
    </source>
</evidence>
<sequence length="629" mass="71691">MKFLILFLLLIFITFQTPTCKAKTNKNNVIENVVDIKEFKKLIRTKTNVLVCFYNSYKQSQNVIKVFKEVAGNIKGIGTMVLIDCSGDAKKTCKKLKIPNEPFTLKHYKDGEFNKDYDRKYTSSSMTNFMRDPTGDLPWEEYISANNVLHIADATNLSKLIRKESRPLMIMFYAPWCGYCKTLKPEYSQAADDLKDSAVLAAIDVNRPENSAVRIQYNITGFPTILYYENGAQKFVYEGENKRTALVDFMRDPRPATPKPKEPEWSETESEVLHLDSTSFDRVIAEHKSVMVMFYAPWCGHCKRMKPEYEEAAARLKKEKITGALAALDATKEPSVAGRFSVRGYPTIYYFADGEKKYDLNVRDADKIVDFMRDPKEPPPPPPPEKPWSDEASDVVHLKEDTYKPFLKKKKHVLVIFYAPWCGHCKKAKPEFNMAAAVFKDDHKVAFAAVDCTTEQAICSANDVKGYPTFKYFNYYKDSRLYTGGRTEPDFISFMHDPEKVTAPTPTGGGGDWHMGSSILHLNDKNFKAELAKNKIVLVMFYAPWCGHCKRLKPDYTSAAKDLENEGFSQCMAAIDCTANPEVAEQYRIDGFPTIKLFKNGRFVKDYNGKRTLADLKAFVKAHAQKDEL</sequence>
<comment type="similarity">
    <text evidence="1 5">Belongs to the protein disulfide isomerase family.</text>
</comment>
<dbReference type="OrthoDB" id="74910at2759"/>
<dbReference type="PROSITE" id="PS00194">
    <property type="entry name" value="THIOREDOXIN_1"/>
    <property type="match status" value="3"/>
</dbReference>
<dbReference type="EMBL" id="OV121137">
    <property type="protein sequence ID" value="CAH0559634.1"/>
    <property type="molecule type" value="Genomic_DNA"/>
</dbReference>
<proteinExistence type="inferred from homology"/>
<name>A0A9P0FM71_BRAAE</name>
<gene>
    <name evidence="9" type="ORF">MELIAE_LOCUS9677</name>
</gene>
<dbReference type="GO" id="GO:0003756">
    <property type="term" value="F:protein disulfide isomerase activity"/>
    <property type="evidence" value="ECO:0007669"/>
    <property type="project" value="InterPro"/>
</dbReference>
<dbReference type="CDD" id="cd02997">
    <property type="entry name" value="PDI_a_PDIR"/>
    <property type="match status" value="1"/>
</dbReference>
<dbReference type="PANTHER" id="PTHR45672:SF2">
    <property type="entry name" value="PROTEIN DISULFIDE-ISOMERASE A5"/>
    <property type="match status" value="1"/>
</dbReference>
<dbReference type="GO" id="GO:0005783">
    <property type="term" value="C:endoplasmic reticulum"/>
    <property type="evidence" value="ECO:0007669"/>
    <property type="project" value="TreeGrafter"/>
</dbReference>
<evidence type="ECO:0000256" key="7">
    <source>
        <dbReference type="SAM" id="SignalP"/>
    </source>
</evidence>
<dbReference type="InterPro" id="IPR046374">
    <property type="entry name" value="PDI_a_PDIR"/>
</dbReference>
<keyword evidence="3" id="KW-0677">Repeat</keyword>
<dbReference type="PANTHER" id="PTHR45672">
    <property type="entry name" value="PROTEIN DISULFIDE-ISOMERASE C17H9.14C-RELATED"/>
    <property type="match status" value="1"/>
</dbReference>
<dbReference type="InterPro" id="IPR017937">
    <property type="entry name" value="Thioredoxin_CS"/>
</dbReference>
<dbReference type="GO" id="GO:0006457">
    <property type="term" value="P:protein folding"/>
    <property type="evidence" value="ECO:0007669"/>
    <property type="project" value="TreeGrafter"/>
</dbReference>
<dbReference type="Proteomes" id="UP001154078">
    <property type="component" value="Chromosome 6"/>
</dbReference>
<evidence type="ECO:0000256" key="4">
    <source>
        <dbReference type="ARBA" id="ARBA00023284"/>
    </source>
</evidence>
<dbReference type="InterPro" id="IPR005788">
    <property type="entry name" value="PDI_thioredoxin-like_dom"/>
</dbReference>
<keyword evidence="2 7" id="KW-0732">Signal</keyword>
<dbReference type="SUPFAM" id="SSF52833">
    <property type="entry name" value="Thioredoxin-like"/>
    <property type="match status" value="5"/>
</dbReference>
<feature type="region of interest" description="Disordered" evidence="6">
    <location>
        <begin position="371"/>
        <end position="391"/>
    </location>
</feature>
<evidence type="ECO:0000256" key="3">
    <source>
        <dbReference type="ARBA" id="ARBA00022737"/>
    </source>
</evidence>
<evidence type="ECO:0000259" key="8">
    <source>
        <dbReference type="PROSITE" id="PS51352"/>
    </source>
</evidence>
<evidence type="ECO:0000313" key="10">
    <source>
        <dbReference type="Proteomes" id="UP001154078"/>
    </source>
</evidence>
<dbReference type="PRINTS" id="PR00421">
    <property type="entry name" value="THIOREDOXIN"/>
</dbReference>
<protein>
    <recommendedName>
        <fullName evidence="8">Thioredoxin domain-containing protein</fullName>
    </recommendedName>
</protein>
<evidence type="ECO:0000313" key="9">
    <source>
        <dbReference type="EMBL" id="CAH0559634.1"/>
    </source>
</evidence>
<evidence type="ECO:0000256" key="6">
    <source>
        <dbReference type="SAM" id="MobiDB-lite"/>
    </source>
</evidence>
<keyword evidence="4" id="KW-0676">Redox-active center</keyword>
<feature type="domain" description="Thioredoxin" evidence="8">
    <location>
        <begin position="256"/>
        <end position="377"/>
    </location>
</feature>
<keyword evidence="10" id="KW-1185">Reference proteome</keyword>
<dbReference type="InterPro" id="IPR013766">
    <property type="entry name" value="Thioredoxin_domain"/>
</dbReference>
<dbReference type="CDD" id="cd02961">
    <property type="entry name" value="PDI_a_family"/>
    <property type="match status" value="1"/>
</dbReference>
<feature type="domain" description="Thioredoxin" evidence="8">
    <location>
        <begin position="482"/>
        <end position="625"/>
    </location>
</feature>
<dbReference type="Pfam" id="PF00085">
    <property type="entry name" value="Thioredoxin"/>
    <property type="match status" value="4"/>
</dbReference>
<dbReference type="InterPro" id="IPR051063">
    <property type="entry name" value="PDI"/>
</dbReference>
<dbReference type="Gene3D" id="3.40.30.10">
    <property type="entry name" value="Glutaredoxin"/>
    <property type="match status" value="5"/>
</dbReference>
<feature type="chain" id="PRO_5040473026" description="Thioredoxin domain-containing protein" evidence="7">
    <location>
        <begin position="23"/>
        <end position="629"/>
    </location>
</feature>
<feature type="signal peptide" evidence="7">
    <location>
        <begin position="1"/>
        <end position="22"/>
    </location>
</feature>
<feature type="domain" description="Thioredoxin" evidence="8">
    <location>
        <begin position="379"/>
        <end position="481"/>
    </location>
</feature>
<reference evidence="9" key="1">
    <citation type="submission" date="2021-12" db="EMBL/GenBank/DDBJ databases">
        <authorList>
            <person name="King R."/>
        </authorList>
    </citation>
    <scope>NUCLEOTIDE SEQUENCE</scope>
</reference>